<dbReference type="PANTHER" id="PTHR24089">
    <property type="entry name" value="SOLUTE CARRIER FAMILY 25"/>
    <property type="match status" value="1"/>
</dbReference>
<keyword evidence="9" id="KW-1185">Reference proteome</keyword>
<protein>
    <recommendedName>
        <fullName evidence="10">Mitochondrial fusion protein</fullName>
    </recommendedName>
</protein>
<keyword evidence="4" id="KW-0999">Mitochondrion inner membrane</keyword>
<gene>
    <name evidence="8" type="ORF">NUU61_002061</name>
</gene>
<dbReference type="OrthoDB" id="77989at2759"/>
<dbReference type="GO" id="GO:0031966">
    <property type="term" value="C:mitochondrial membrane"/>
    <property type="evidence" value="ECO:0007669"/>
    <property type="project" value="UniProtKB-SubCell"/>
</dbReference>
<dbReference type="InterPro" id="IPR023395">
    <property type="entry name" value="MCP_dom_sf"/>
</dbReference>
<comment type="caution">
    <text evidence="8">The sequence shown here is derived from an EMBL/GenBank/DDBJ whole genome shotgun (WGS) entry which is preliminary data.</text>
</comment>
<feature type="compositionally biased region" description="Low complexity" evidence="7">
    <location>
        <begin position="158"/>
        <end position="171"/>
    </location>
</feature>
<feature type="compositionally biased region" description="Acidic residues" evidence="7">
    <location>
        <begin position="121"/>
        <end position="130"/>
    </location>
</feature>
<evidence type="ECO:0000313" key="8">
    <source>
        <dbReference type="EMBL" id="KAJ5104714.1"/>
    </source>
</evidence>
<dbReference type="SUPFAM" id="SSF103506">
    <property type="entry name" value="Mitochondrial carrier"/>
    <property type="match status" value="1"/>
</dbReference>
<keyword evidence="6" id="KW-0472">Membrane</keyword>
<evidence type="ECO:0000313" key="9">
    <source>
        <dbReference type="Proteomes" id="UP001141434"/>
    </source>
</evidence>
<organism evidence="8 9">
    <name type="scientific">Penicillium alfredii</name>
    <dbReference type="NCBI Taxonomy" id="1506179"/>
    <lineage>
        <taxon>Eukaryota</taxon>
        <taxon>Fungi</taxon>
        <taxon>Dikarya</taxon>
        <taxon>Ascomycota</taxon>
        <taxon>Pezizomycotina</taxon>
        <taxon>Eurotiomycetes</taxon>
        <taxon>Eurotiomycetidae</taxon>
        <taxon>Eurotiales</taxon>
        <taxon>Aspergillaceae</taxon>
        <taxon>Penicillium</taxon>
    </lineage>
</organism>
<name>A0A9W9KFM3_9EURO</name>
<dbReference type="GeneID" id="81391811"/>
<dbReference type="Gene3D" id="1.50.40.10">
    <property type="entry name" value="Mitochondrial carrier domain"/>
    <property type="match status" value="1"/>
</dbReference>
<evidence type="ECO:0000256" key="1">
    <source>
        <dbReference type="ARBA" id="ARBA00004325"/>
    </source>
</evidence>
<evidence type="ECO:0000256" key="3">
    <source>
        <dbReference type="ARBA" id="ARBA00022737"/>
    </source>
</evidence>
<dbReference type="EMBL" id="JAPMSZ010000004">
    <property type="protein sequence ID" value="KAJ5104714.1"/>
    <property type="molecule type" value="Genomic_DNA"/>
</dbReference>
<comment type="subcellular location">
    <subcellularLocation>
        <location evidence="1">Mitochondrion membrane</location>
    </subcellularLocation>
</comment>
<dbReference type="AlphaFoldDB" id="A0A9W9KFM3"/>
<evidence type="ECO:0000256" key="5">
    <source>
        <dbReference type="ARBA" id="ARBA00022989"/>
    </source>
</evidence>
<feature type="region of interest" description="Disordered" evidence="7">
    <location>
        <begin position="105"/>
        <end position="173"/>
    </location>
</feature>
<evidence type="ECO:0000256" key="7">
    <source>
        <dbReference type="SAM" id="MobiDB-lite"/>
    </source>
</evidence>
<reference evidence="8" key="2">
    <citation type="journal article" date="2023" name="IMA Fungus">
        <title>Comparative genomic study of the Penicillium genus elucidates a diverse pangenome and 15 lateral gene transfer events.</title>
        <authorList>
            <person name="Petersen C."/>
            <person name="Sorensen T."/>
            <person name="Nielsen M.R."/>
            <person name="Sondergaard T.E."/>
            <person name="Sorensen J.L."/>
            <person name="Fitzpatrick D.A."/>
            <person name="Frisvad J.C."/>
            <person name="Nielsen K.L."/>
        </authorList>
    </citation>
    <scope>NUCLEOTIDE SEQUENCE</scope>
    <source>
        <strain evidence="8">IBT 34128</strain>
    </source>
</reference>
<sequence length="502" mass="54370">MASREGINPLRPYYIPHSGLSPTSNTPPEVASPSSAQVFGSTARDLIPDLDYADYLDSSPSVSDWVRDALNRALVRYSKVLTAQPFDVAKTILQVYVVPDAADEQWDRNSTPGARTSSYDSESESSDDESSYFTSATPSTPTPTTPRSRKARHRITDRSGYIRSDSSSSSRHALTIRNPSSLTDVLSQLWSTSGPTSPWKASNATFIYSLLLPTLNTFIRSLLSAIVGLPEEDITSSMTADILTSASPLATLVLSFVSSSLSAMLLSPIDTARTFLMLTPATHGPRNLIRAIRQLPTPNCTIPPHLVPITVLHSSLPNFIVTSTPFFLKSYLSIDPLLNPSTWSLFTFLSSGLELAVRFPLETVLRRAQIATYTSLSLRQKSSGGSIRAASVDASDVETIVPTPRTYRGIVGTMWHIVHEEGVSPTLSDSEQAQHVLGKPTPQAQRKRQQGQGIQGLYRGWRMGMWGIAGIWGASLLGGVAGGSEEEVTMRGGHGRSSGGRF</sequence>
<accession>A0A9W9KFM3</accession>
<keyword evidence="3" id="KW-0677">Repeat</keyword>
<dbReference type="Proteomes" id="UP001141434">
    <property type="component" value="Unassembled WGS sequence"/>
</dbReference>
<evidence type="ECO:0000256" key="4">
    <source>
        <dbReference type="ARBA" id="ARBA00022792"/>
    </source>
</evidence>
<keyword evidence="5" id="KW-1133">Transmembrane helix</keyword>
<proteinExistence type="predicted"/>
<keyword evidence="2" id="KW-0812">Transmembrane</keyword>
<dbReference type="RefSeq" id="XP_056513710.1">
    <property type="nucleotide sequence ID" value="XM_056652643.1"/>
</dbReference>
<feature type="region of interest" description="Disordered" evidence="7">
    <location>
        <begin position="426"/>
        <end position="451"/>
    </location>
</feature>
<reference evidence="8" key="1">
    <citation type="submission" date="2022-11" db="EMBL/GenBank/DDBJ databases">
        <authorList>
            <person name="Petersen C."/>
        </authorList>
    </citation>
    <scope>NUCLEOTIDE SEQUENCE</scope>
    <source>
        <strain evidence="8">IBT 34128</strain>
    </source>
</reference>
<evidence type="ECO:0008006" key="10">
    <source>
        <dbReference type="Google" id="ProtNLM"/>
    </source>
</evidence>
<evidence type="ECO:0000256" key="2">
    <source>
        <dbReference type="ARBA" id="ARBA00022692"/>
    </source>
</evidence>
<evidence type="ECO:0000256" key="6">
    <source>
        <dbReference type="ARBA" id="ARBA00023136"/>
    </source>
</evidence>
<keyword evidence="4" id="KW-0496">Mitochondrion</keyword>